<keyword evidence="8" id="KW-1185">Reference proteome</keyword>
<dbReference type="InterPro" id="IPR051202">
    <property type="entry name" value="Peptidase_C40"/>
</dbReference>
<feature type="domain" description="NlpC/P60" evidence="6">
    <location>
        <begin position="65"/>
        <end position="188"/>
    </location>
</feature>
<dbReference type="PROSITE" id="PS51935">
    <property type="entry name" value="NLPC_P60"/>
    <property type="match status" value="1"/>
</dbReference>
<dbReference type="PANTHER" id="PTHR47053">
    <property type="entry name" value="MUREIN DD-ENDOPEPTIDASE MEPH-RELATED"/>
    <property type="match status" value="1"/>
</dbReference>
<dbReference type="Proteomes" id="UP000672009">
    <property type="component" value="Chromosome"/>
</dbReference>
<feature type="signal peptide" evidence="5">
    <location>
        <begin position="1"/>
        <end position="22"/>
    </location>
</feature>
<sequence>MSSVSVKPLVWFACGLAVVTLAGCSSENTKTAQAQNSGKYVVQLAHARNAKASFSKAPVLESNNVTLVDRVVWNAQKQQGKMYRFGGESPQTGFDCSGLTQFAFGQGAGVSLPRTAAAQYDAAVKVPRASATKGDLVFFNTRGRKVGHVGIYLGDNKFVHAPRTGKAITTEKLEGYWGQRIVGFGRIPGACRPAMS</sequence>
<keyword evidence="2" id="KW-0645">Protease</keyword>
<keyword evidence="5" id="KW-0732">Signal</keyword>
<evidence type="ECO:0000256" key="1">
    <source>
        <dbReference type="ARBA" id="ARBA00007074"/>
    </source>
</evidence>
<dbReference type="GO" id="GO:0008234">
    <property type="term" value="F:cysteine-type peptidase activity"/>
    <property type="evidence" value="ECO:0007669"/>
    <property type="project" value="UniProtKB-KW"/>
</dbReference>
<dbReference type="Pfam" id="PF00877">
    <property type="entry name" value="NLPC_P60"/>
    <property type="match status" value="1"/>
</dbReference>
<keyword evidence="4" id="KW-0788">Thiol protease</keyword>
<dbReference type="PROSITE" id="PS51257">
    <property type="entry name" value="PROKAR_LIPOPROTEIN"/>
    <property type="match status" value="1"/>
</dbReference>
<accession>A0A975FA47</accession>
<evidence type="ECO:0000259" key="6">
    <source>
        <dbReference type="PROSITE" id="PS51935"/>
    </source>
</evidence>
<keyword evidence="3" id="KW-0378">Hydrolase</keyword>
<evidence type="ECO:0000256" key="2">
    <source>
        <dbReference type="ARBA" id="ARBA00022670"/>
    </source>
</evidence>
<evidence type="ECO:0000256" key="4">
    <source>
        <dbReference type="ARBA" id="ARBA00022807"/>
    </source>
</evidence>
<dbReference type="RefSeq" id="WP_210219312.1">
    <property type="nucleotide sequence ID" value="NZ_CP072793.1"/>
</dbReference>
<comment type="similarity">
    <text evidence="1">Belongs to the peptidase C40 family.</text>
</comment>
<evidence type="ECO:0000256" key="3">
    <source>
        <dbReference type="ARBA" id="ARBA00022801"/>
    </source>
</evidence>
<dbReference type="InterPro" id="IPR000064">
    <property type="entry name" value="NLP_P60_dom"/>
</dbReference>
<proteinExistence type="inferred from homology"/>
<dbReference type="KEGG" id="tun:J9260_01550"/>
<organism evidence="7 8">
    <name type="scientific">Thiothrix unzii</name>
    <dbReference type="NCBI Taxonomy" id="111769"/>
    <lineage>
        <taxon>Bacteria</taxon>
        <taxon>Pseudomonadati</taxon>
        <taxon>Pseudomonadota</taxon>
        <taxon>Gammaproteobacteria</taxon>
        <taxon>Thiotrichales</taxon>
        <taxon>Thiotrichaceae</taxon>
        <taxon>Thiothrix</taxon>
    </lineage>
</organism>
<dbReference type="InterPro" id="IPR038765">
    <property type="entry name" value="Papain-like_cys_pep_sf"/>
</dbReference>
<dbReference type="Gene3D" id="3.90.1720.10">
    <property type="entry name" value="endopeptidase domain like (from Nostoc punctiforme)"/>
    <property type="match status" value="1"/>
</dbReference>
<evidence type="ECO:0000313" key="7">
    <source>
        <dbReference type="EMBL" id="QTR53803.1"/>
    </source>
</evidence>
<feature type="chain" id="PRO_5037698848" evidence="5">
    <location>
        <begin position="23"/>
        <end position="196"/>
    </location>
</feature>
<evidence type="ECO:0000256" key="5">
    <source>
        <dbReference type="SAM" id="SignalP"/>
    </source>
</evidence>
<dbReference type="GO" id="GO:0006508">
    <property type="term" value="P:proteolysis"/>
    <property type="evidence" value="ECO:0007669"/>
    <property type="project" value="UniProtKB-KW"/>
</dbReference>
<evidence type="ECO:0000313" key="8">
    <source>
        <dbReference type="Proteomes" id="UP000672009"/>
    </source>
</evidence>
<dbReference type="AlphaFoldDB" id="A0A975FA47"/>
<dbReference type="EMBL" id="CP072793">
    <property type="protein sequence ID" value="QTR53803.1"/>
    <property type="molecule type" value="Genomic_DNA"/>
</dbReference>
<gene>
    <name evidence="7" type="ORF">J9260_01550</name>
</gene>
<name>A0A975FA47_9GAMM</name>
<dbReference type="PANTHER" id="PTHR47053:SF1">
    <property type="entry name" value="MUREIN DD-ENDOPEPTIDASE MEPH-RELATED"/>
    <property type="match status" value="1"/>
</dbReference>
<dbReference type="SUPFAM" id="SSF54001">
    <property type="entry name" value="Cysteine proteinases"/>
    <property type="match status" value="1"/>
</dbReference>
<reference evidence="7" key="1">
    <citation type="submission" date="2021-04" db="EMBL/GenBank/DDBJ databases">
        <title>Genomics, taxonomy and metabolism of representatives of sulfur bacteria of the genus Thiothrix: Thiothrix fructosivorans QT, Thiothrix unzii A1T and three new species, Thiothrix subterranea sp. nov., Thiothrix litoralis sp. nov. and 'Candidatus Thiothrix anitrata' sp. nov.</title>
        <authorList>
            <person name="Ravin N.V."/>
            <person name="Smolyakov D."/>
            <person name="Rudenko T.S."/>
            <person name="Mardanov A.V."/>
            <person name="Beletsky A.V."/>
            <person name="Markov N.D."/>
            <person name="Fomenkov A.I."/>
            <person name="Roberts R.J."/>
            <person name="Karnachuk O.V."/>
            <person name="Novikov A."/>
            <person name="Grabovich M.Y."/>
        </authorList>
    </citation>
    <scope>NUCLEOTIDE SEQUENCE</scope>
    <source>
        <strain evidence="7">A1</strain>
    </source>
</reference>
<protein>
    <submittedName>
        <fullName evidence="7">C40 family peptidase</fullName>
    </submittedName>
</protein>